<proteinExistence type="predicted"/>
<evidence type="ECO:0000313" key="1">
    <source>
        <dbReference type="EMBL" id="JAH94763.1"/>
    </source>
</evidence>
<dbReference type="AlphaFoldDB" id="A0A0E9WZC0"/>
<reference evidence="1" key="1">
    <citation type="submission" date="2014-11" db="EMBL/GenBank/DDBJ databases">
        <authorList>
            <person name="Amaro Gonzalez C."/>
        </authorList>
    </citation>
    <scope>NUCLEOTIDE SEQUENCE</scope>
</reference>
<reference evidence="1" key="2">
    <citation type="journal article" date="2015" name="Fish Shellfish Immunol.">
        <title>Early steps in the European eel (Anguilla anguilla)-Vibrio vulnificus interaction in the gills: Role of the RtxA13 toxin.</title>
        <authorList>
            <person name="Callol A."/>
            <person name="Pajuelo D."/>
            <person name="Ebbesson L."/>
            <person name="Teles M."/>
            <person name="MacKenzie S."/>
            <person name="Amaro C."/>
        </authorList>
    </citation>
    <scope>NUCLEOTIDE SEQUENCE</scope>
</reference>
<protein>
    <submittedName>
        <fullName evidence="1">Uncharacterized protein</fullName>
    </submittedName>
</protein>
<dbReference type="EMBL" id="GBXM01013814">
    <property type="protein sequence ID" value="JAH94763.1"/>
    <property type="molecule type" value="Transcribed_RNA"/>
</dbReference>
<sequence>MWKLKTATVCVCVPQDKYRAFSLGGGISALKKLLRRSHGIHISEKQ</sequence>
<name>A0A0E9WZC0_ANGAN</name>
<accession>A0A0E9WZC0</accession>
<organism evidence="1">
    <name type="scientific">Anguilla anguilla</name>
    <name type="common">European freshwater eel</name>
    <name type="synonym">Muraena anguilla</name>
    <dbReference type="NCBI Taxonomy" id="7936"/>
    <lineage>
        <taxon>Eukaryota</taxon>
        <taxon>Metazoa</taxon>
        <taxon>Chordata</taxon>
        <taxon>Craniata</taxon>
        <taxon>Vertebrata</taxon>
        <taxon>Euteleostomi</taxon>
        <taxon>Actinopterygii</taxon>
        <taxon>Neopterygii</taxon>
        <taxon>Teleostei</taxon>
        <taxon>Anguilliformes</taxon>
        <taxon>Anguillidae</taxon>
        <taxon>Anguilla</taxon>
    </lineage>
</organism>